<keyword evidence="2" id="KW-1185">Reference proteome</keyword>
<evidence type="ECO:0000313" key="1">
    <source>
        <dbReference type="EMBL" id="KAI6092908.1"/>
    </source>
</evidence>
<reference evidence="1 2" key="1">
    <citation type="journal article" date="2022" name="New Phytol.">
        <title>Ecological generalism drives hyperdiversity of secondary metabolite gene clusters in xylarialean endophytes.</title>
        <authorList>
            <person name="Franco M.E.E."/>
            <person name="Wisecaver J.H."/>
            <person name="Arnold A.E."/>
            <person name="Ju Y.M."/>
            <person name="Slot J.C."/>
            <person name="Ahrendt S."/>
            <person name="Moore L.P."/>
            <person name="Eastman K.E."/>
            <person name="Scott K."/>
            <person name="Konkel Z."/>
            <person name="Mondo S.J."/>
            <person name="Kuo A."/>
            <person name="Hayes R.D."/>
            <person name="Haridas S."/>
            <person name="Andreopoulos B."/>
            <person name="Riley R."/>
            <person name="LaButti K."/>
            <person name="Pangilinan J."/>
            <person name="Lipzen A."/>
            <person name="Amirebrahimi M."/>
            <person name="Yan J."/>
            <person name="Adam C."/>
            <person name="Keymanesh K."/>
            <person name="Ng V."/>
            <person name="Louie K."/>
            <person name="Northen T."/>
            <person name="Drula E."/>
            <person name="Henrissat B."/>
            <person name="Hsieh H.M."/>
            <person name="Youens-Clark K."/>
            <person name="Lutzoni F."/>
            <person name="Miadlikowska J."/>
            <person name="Eastwood D.C."/>
            <person name="Hamelin R.C."/>
            <person name="Grigoriev I.V."/>
            <person name="U'Ren J.M."/>
        </authorList>
    </citation>
    <scope>NUCLEOTIDE SEQUENCE [LARGE SCALE GENOMIC DNA]</scope>
    <source>
        <strain evidence="1 2">ER1909</strain>
    </source>
</reference>
<evidence type="ECO:0000313" key="2">
    <source>
        <dbReference type="Proteomes" id="UP001497680"/>
    </source>
</evidence>
<accession>A0ACC0DJA0</accession>
<proteinExistence type="predicted"/>
<comment type="caution">
    <text evidence="1">The sequence shown here is derived from an EMBL/GenBank/DDBJ whole genome shotgun (WGS) entry which is preliminary data.</text>
</comment>
<protein>
    <submittedName>
        <fullName evidence="1">Iron permease FTR1</fullName>
    </submittedName>
</protein>
<dbReference type="Proteomes" id="UP001497680">
    <property type="component" value="Unassembled WGS sequence"/>
</dbReference>
<organism evidence="1 2">
    <name type="scientific">Hypoxylon rubiginosum</name>
    <dbReference type="NCBI Taxonomy" id="110542"/>
    <lineage>
        <taxon>Eukaryota</taxon>
        <taxon>Fungi</taxon>
        <taxon>Dikarya</taxon>
        <taxon>Ascomycota</taxon>
        <taxon>Pezizomycotina</taxon>
        <taxon>Sordariomycetes</taxon>
        <taxon>Xylariomycetidae</taxon>
        <taxon>Xylariales</taxon>
        <taxon>Hypoxylaceae</taxon>
        <taxon>Hypoxylon</taxon>
    </lineage>
</organism>
<name>A0ACC0DJA0_9PEZI</name>
<dbReference type="EMBL" id="MU394282">
    <property type="protein sequence ID" value="KAI6092908.1"/>
    <property type="molecule type" value="Genomic_DNA"/>
</dbReference>
<sequence>MASDTVFAVPVFLVVFRETLETVIIVSVLLAFLKQTLDGPNRDVRVYKTLVKQVWFGVGLGFFLCLVVAGGLIGAFYTLGKDAWETNEYNYEGAFALVASIIISIVGAALLRVGKMQEKWRVKLAKALESPVGGHRDGRIKRFAEKYAMFVLPFITVLREGIEAIVFIAGVSFSAPATSVPLPVVVGLIAGCIVGYILYKGGSTTKLQYFLIASTCLLYLVGAGLFSRAVWYFENQQWNNILGGDAAELGDGPGSYDIDKSVWHVNCCSPELNGGEGGWGIFNAILGWTNSATYGSVISYNMYWIAVMMSFGVMRYREVKGHWPFMKPKGDEAASVDNDNTPSEVRDVPNKSET</sequence>
<gene>
    <name evidence="1" type="ORF">F4821DRAFT_112963</name>
</gene>